<evidence type="ECO:0000313" key="1">
    <source>
        <dbReference type="EMBL" id="ATG97374.1"/>
    </source>
</evidence>
<keyword evidence="2" id="KW-1185">Reference proteome</keyword>
<dbReference type="EMBL" id="CP023668">
    <property type="protein sequence ID" value="ATG97374.1"/>
    <property type="molecule type" value="Genomic_DNA"/>
</dbReference>
<organism evidence="1 2">
    <name type="scientific">Mesoplasma lactucae ATCC 49193</name>
    <dbReference type="NCBI Taxonomy" id="81460"/>
    <lineage>
        <taxon>Bacteria</taxon>
        <taxon>Bacillati</taxon>
        <taxon>Mycoplasmatota</taxon>
        <taxon>Mollicutes</taxon>
        <taxon>Entomoplasmatales</taxon>
        <taxon>Entomoplasmataceae</taxon>
        <taxon>Mesoplasma</taxon>
    </lineage>
</organism>
<proteinExistence type="predicted"/>
<dbReference type="AlphaFoldDB" id="A0A291IRL7"/>
<gene>
    <name evidence="1" type="ORF">CP520_01200</name>
</gene>
<name>A0A291IRL7_9MOLU</name>
<dbReference type="Proteomes" id="UP000232227">
    <property type="component" value="Chromosome"/>
</dbReference>
<reference evidence="1 2" key="1">
    <citation type="submission" date="2017-09" db="EMBL/GenBank/DDBJ databases">
        <title>SPAdes assembly of the Mesoplasma lactucae genome.</title>
        <authorList>
            <person name="Knight T.F."/>
            <person name="Rubinstein R."/>
            <person name="Citino T."/>
        </authorList>
    </citation>
    <scope>NUCLEOTIDE SEQUENCE [LARGE SCALE GENOMIC DNA]</scope>
    <source>
        <strain evidence="1 2">831-C4</strain>
    </source>
</reference>
<accession>A0A291IRL7</accession>
<dbReference type="KEGG" id="mlac:CP520_01200"/>
<dbReference type="RefSeq" id="WP_096862662.1">
    <property type="nucleotide sequence ID" value="NZ_CP023668.1"/>
</dbReference>
<protein>
    <submittedName>
        <fullName evidence="1">Uncharacterized protein</fullName>
    </submittedName>
</protein>
<sequence>MNREILEELDKIDSDSKDQIKSPDDISNDFSKLKVVHSWLYWFAVTSLIVITLVTIGEIPLLILNRKPEKLWINLVVTIIVMCWSFGIYFILFHRGVTSYEYDDAYYYSGKTIRRLHEVTYVNDAMLVFALIICTIDFFLFYGADMTMLTGSDNLTYYKDAMPILLAISILVPALIVPILMQFINRSLKNGKDFRHFDEWVKMNGISKVNYIDKIDYNAEDFSWKQVSSDLELNPDVLIFDNSSENKSKEQIDLYNKIQIKIVKELLVVFNSNNTKRFQYLKQITTKRNKQNRLYIKKTIRNSNNVSRIKKIDQKNQVLSLLATPYFEA</sequence>
<evidence type="ECO:0000313" key="2">
    <source>
        <dbReference type="Proteomes" id="UP000232227"/>
    </source>
</evidence>